<keyword evidence="1" id="KW-0472">Membrane</keyword>
<dbReference type="Proteomes" id="UP000831768">
    <property type="component" value="Plasmid unnamed1"/>
</dbReference>
<feature type="transmembrane region" description="Helical" evidence="1">
    <location>
        <begin position="53"/>
        <end position="73"/>
    </location>
</feature>
<dbReference type="AlphaFoldDB" id="A0A8U0A5X9"/>
<name>A0A8U0A5X9_9EURY</name>
<evidence type="ECO:0000313" key="2">
    <source>
        <dbReference type="EMBL" id="UPM44575.1"/>
    </source>
</evidence>
<geneLocation type="plasmid" evidence="2 3">
    <name>unnamed1</name>
</geneLocation>
<gene>
    <name evidence="2" type="ORF">MW046_14310</name>
</gene>
<dbReference type="Pfam" id="PF24283">
    <property type="entry name" value="DUF7471"/>
    <property type="match status" value="1"/>
</dbReference>
<evidence type="ECO:0000313" key="3">
    <source>
        <dbReference type="Proteomes" id="UP000831768"/>
    </source>
</evidence>
<dbReference type="InterPro" id="IPR055894">
    <property type="entry name" value="DUF7471"/>
</dbReference>
<evidence type="ECO:0000256" key="1">
    <source>
        <dbReference type="SAM" id="Phobius"/>
    </source>
</evidence>
<sequence length="117" mass="12773">MMAQSFITNLAAEWVTARYAPLLFVGLILSGIGTTSLFYLGLSTYRRRRSIRYLLLTVALGALVVRTVVGWGTALGVVPMALHHVLEHGLDCLIAATVLYLVFRSGPTQPAPTRDDK</sequence>
<keyword evidence="2" id="KW-0614">Plasmid</keyword>
<proteinExistence type="predicted"/>
<protein>
    <submittedName>
        <fullName evidence="2">Uncharacterized protein</fullName>
    </submittedName>
</protein>
<reference evidence="2" key="1">
    <citation type="submission" date="2022-04" db="EMBL/GenBank/DDBJ databases">
        <title>Halocatena sp. nov., isolated from a salt lake.</title>
        <authorList>
            <person name="Cui H.-L."/>
        </authorList>
    </citation>
    <scope>NUCLEOTIDE SEQUENCE</scope>
    <source>
        <strain evidence="2">AD-1</strain>
        <plasmid evidence="2">unnamed1</plasmid>
    </source>
</reference>
<feature type="transmembrane region" description="Helical" evidence="1">
    <location>
        <begin position="20"/>
        <end position="41"/>
    </location>
</feature>
<feature type="transmembrane region" description="Helical" evidence="1">
    <location>
        <begin position="85"/>
        <end position="103"/>
    </location>
</feature>
<accession>A0A8U0A5X9</accession>
<dbReference type="KEGG" id="haad:MW046_14310"/>
<dbReference type="EMBL" id="CP096020">
    <property type="protein sequence ID" value="UPM44575.1"/>
    <property type="molecule type" value="Genomic_DNA"/>
</dbReference>
<keyword evidence="1" id="KW-1133">Transmembrane helix</keyword>
<keyword evidence="3" id="KW-1185">Reference proteome</keyword>
<organism evidence="2 3">
    <name type="scientific">Halocatena salina</name>
    <dbReference type="NCBI Taxonomy" id="2934340"/>
    <lineage>
        <taxon>Archaea</taxon>
        <taxon>Methanobacteriati</taxon>
        <taxon>Methanobacteriota</taxon>
        <taxon>Stenosarchaea group</taxon>
        <taxon>Halobacteria</taxon>
        <taxon>Halobacteriales</taxon>
        <taxon>Natronomonadaceae</taxon>
        <taxon>Halocatena</taxon>
    </lineage>
</organism>
<keyword evidence="1" id="KW-0812">Transmembrane</keyword>